<proteinExistence type="predicted"/>
<protein>
    <submittedName>
        <fullName evidence="1">Uncharacterized protein</fullName>
    </submittedName>
</protein>
<dbReference type="Proteomes" id="UP001524586">
    <property type="component" value="Unassembled WGS sequence"/>
</dbReference>
<evidence type="ECO:0000313" key="2">
    <source>
        <dbReference type="Proteomes" id="UP001524586"/>
    </source>
</evidence>
<dbReference type="RefSeq" id="WP_256616470.1">
    <property type="nucleotide sequence ID" value="NZ_JANIBK010000120.1"/>
</dbReference>
<keyword evidence="2" id="KW-1185">Reference proteome</keyword>
<dbReference type="EMBL" id="JANIBK010000120">
    <property type="protein sequence ID" value="MCQ8130044.1"/>
    <property type="molecule type" value="Genomic_DNA"/>
</dbReference>
<sequence>MGGLVMAVWSLFRYRNSDGSSKDWAVKSNPDGSITTRWGKTASKLPGVSHRNGVRQFDIEKQKQTKGYVFVGEVEIDGEGNVVFPGKTSALSQMPGPDSNLAPVPTPPVEALYWTVDCRAERAVRVDLGIEVRRLIGVIQSVSDQQSKPQQDWDGWQQWLDATLNAETFELSGQIKSVQGVLPWLFLLTLKSKGFKGVEIAMATETARDLSVDLKVEQDVLAFFGTDLDSIRETAEVLGLLKPRLNLAVAMSDTDDCWF</sequence>
<reference evidence="1 2" key="1">
    <citation type="submission" date="2022-07" db="EMBL/GenBank/DDBJ databases">
        <title>Methylomonas rivi sp. nov., Methylomonas rosea sp. nov., Methylomonas aureus sp. nov. and Methylomonas subterranea sp. nov., four novel methanotrophs isolated from a freshwater creek and the deep terrestrial subsurface.</title>
        <authorList>
            <person name="Abin C."/>
            <person name="Sankaranarayanan K."/>
            <person name="Garner C."/>
            <person name="Sindelar R."/>
            <person name="Kotary K."/>
            <person name="Garner R."/>
            <person name="Barclay S."/>
            <person name="Lawson P."/>
            <person name="Krumholz L."/>
        </authorList>
    </citation>
    <scope>NUCLEOTIDE SEQUENCE [LARGE SCALE GENOMIC DNA]</scope>
    <source>
        <strain evidence="1 2">WSC-6</strain>
    </source>
</reference>
<evidence type="ECO:0000313" key="1">
    <source>
        <dbReference type="EMBL" id="MCQ8130044.1"/>
    </source>
</evidence>
<comment type="caution">
    <text evidence="1">The sequence shown here is derived from an EMBL/GenBank/DDBJ whole genome shotgun (WGS) entry which is preliminary data.</text>
</comment>
<organism evidence="1 2">
    <name type="scientific">Methylomonas rivi</name>
    <dbReference type="NCBI Taxonomy" id="2952226"/>
    <lineage>
        <taxon>Bacteria</taxon>
        <taxon>Pseudomonadati</taxon>
        <taxon>Pseudomonadota</taxon>
        <taxon>Gammaproteobacteria</taxon>
        <taxon>Methylococcales</taxon>
        <taxon>Methylococcaceae</taxon>
        <taxon>Methylomonas</taxon>
    </lineage>
</organism>
<name>A0ABT1U880_9GAMM</name>
<gene>
    <name evidence="1" type="ORF">NP596_16420</name>
</gene>
<accession>A0ABT1U880</accession>